<dbReference type="GO" id="GO:0005737">
    <property type="term" value="C:cytoplasm"/>
    <property type="evidence" value="ECO:0007669"/>
    <property type="project" value="TreeGrafter"/>
</dbReference>
<proteinExistence type="predicted"/>
<evidence type="ECO:0000313" key="1">
    <source>
        <dbReference type="Ensembl" id="ENSNGAP00000011361.1"/>
    </source>
</evidence>
<dbReference type="Pfam" id="PF23085">
    <property type="entry name" value="RRM_PARP14_3"/>
    <property type="match status" value="1"/>
</dbReference>
<dbReference type="Ensembl" id="ENSNGAT00000016907.1">
    <property type="protein sequence ID" value="ENSNGAP00000011361.1"/>
    <property type="gene ID" value="ENSNGAG00000013509.1"/>
</dbReference>
<organism evidence="1 2">
    <name type="scientific">Nannospalax galili</name>
    <name type="common">Northern Israeli blind subterranean mole rat</name>
    <name type="synonym">Spalax galili</name>
    <dbReference type="NCBI Taxonomy" id="1026970"/>
    <lineage>
        <taxon>Eukaryota</taxon>
        <taxon>Metazoa</taxon>
        <taxon>Chordata</taxon>
        <taxon>Craniata</taxon>
        <taxon>Vertebrata</taxon>
        <taxon>Euteleostomi</taxon>
        <taxon>Mammalia</taxon>
        <taxon>Eutheria</taxon>
        <taxon>Euarchontoglires</taxon>
        <taxon>Glires</taxon>
        <taxon>Rodentia</taxon>
        <taxon>Myomorpha</taxon>
        <taxon>Muroidea</taxon>
        <taxon>Spalacidae</taxon>
        <taxon>Spalacinae</taxon>
        <taxon>Nannospalax</taxon>
    </lineage>
</organism>
<dbReference type="InterPro" id="IPR012677">
    <property type="entry name" value="Nucleotide-bd_a/b_plait_sf"/>
</dbReference>
<accession>A0A8C6R3F2</accession>
<evidence type="ECO:0008006" key="3">
    <source>
        <dbReference type="Google" id="ProtNLM"/>
    </source>
</evidence>
<dbReference type="Proteomes" id="UP000694381">
    <property type="component" value="Unassembled WGS sequence"/>
</dbReference>
<sequence>ELPEEQMRDKLELSFCKSRNGGGEVETVEYNKQSQSAVITFVEAGGIFSNIQKNGASDRNRRRSDG</sequence>
<dbReference type="PANTHER" id="PTHR15225:SF4">
    <property type="entry name" value="N-MYC-INTERACTOR"/>
    <property type="match status" value="1"/>
</dbReference>
<name>A0A8C6R3F2_NANGA</name>
<dbReference type="AlphaFoldDB" id="A0A8C6R3F2"/>
<dbReference type="PANTHER" id="PTHR15225">
    <property type="entry name" value="INTERFERON-INDUCED PROTEIN 35/NMI N-MYC/STAT INTERACTING PROTEIN"/>
    <property type="match status" value="1"/>
</dbReference>
<reference evidence="1" key="2">
    <citation type="submission" date="2025-09" db="UniProtKB">
        <authorList>
            <consortium name="Ensembl"/>
        </authorList>
    </citation>
    <scope>IDENTIFICATION</scope>
</reference>
<reference evidence="1" key="1">
    <citation type="submission" date="2025-08" db="UniProtKB">
        <authorList>
            <consortium name="Ensembl"/>
        </authorList>
    </citation>
    <scope>IDENTIFICATION</scope>
</reference>
<dbReference type="Gene3D" id="3.30.70.330">
    <property type="match status" value="1"/>
</dbReference>
<evidence type="ECO:0000313" key="2">
    <source>
        <dbReference type="Proteomes" id="UP000694381"/>
    </source>
</evidence>
<protein>
    <recommendedName>
        <fullName evidence="3">Nucleolin</fullName>
    </recommendedName>
</protein>
<dbReference type="GeneTree" id="ENSGT01000000221267"/>
<keyword evidence="2" id="KW-1185">Reference proteome</keyword>
<gene>
    <name evidence="1" type="primary">Nmi</name>
</gene>